<keyword evidence="7" id="KW-1185">Reference proteome</keyword>
<dbReference type="EMBL" id="CAJFDI010000006">
    <property type="protein sequence ID" value="CAD5234596.1"/>
    <property type="molecule type" value="Genomic_DNA"/>
</dbReference>
<dbReference type="Proteomes" id="UP000582659">
    <property type="component" value="Unassembled WGS sequence"/>
</dbReference>
<dbReference type="FunFam" id="3.30.479.30:FF:000002">
    <property type="entry name" value="band 7 protein AGAP004871"/>
    <property type="match status" value="1"/>
</dbReference>
<dbReference type="SMART" id="SM00244">
    <property type="entry name" value="PHB"/>
    <property type="match status" value="1"/>
</dbReference>
<dbReference type="AlphaFoldDB" id="A0A7I8X1I7"/>
<evidence type="ECO:0000256" key="2">
    <source>
        <dbReference type="ARBA" id="ARBA00008164"/>
    </source>
</evidence>
<dbReference type="OrthoDB" id="2105077at2759"/>
<comment type="subcellular location">
    <subcellularLocation>
        <location evidence="1">Membrane</location>
    </subcellularLocation>
</comment>
<organism evidence="6 7">
    <name type="scientific">Bursaphelenchus xylophilus</name>
    <name type="common">Pinewood nematode worm</name>
    <name type="synonym">Aphelenchoides xylophilus</name>
    <dbReference type="NCBI Taxonomy" id="6326"/>
    <lineage>
        <taxon>Eukaryota</taxon>
        <taxon>Metazoa</taxon>
        <taxon>Ecdysozoa</taxon>
        <taxon>Nematoda</taxon>
        <taxon>Chromadorea</taxon>
        <taxon>Rhabditida</taxon>
        <taxon>Tylenchina</taxon>
        <taxon>Tylenchomorpha</taxon>
        <taxon>Aphelenchoidea</taxon>
        <taxon>Aphelenchoididae</taxon>
        <taxon>Bursaphelenchus</taxon>
    </lineage>
</organism>
<accession>A0A7I8X1I7</accession>
<keyword evidence="4" id="KW-0812">Transmembrane</keyword>
<dbReference type="InterPro" id="IPR001107">
    <property type="entry name" value="Band_7"/>
</dbReference>
<dbReference type="PANTHER" id="PTHR10264:SF19">
    <property type="entry name" value="AT06885P-RELATED"/>
    <property type="match status" value="1"/>
</dbReference>
<keyword evidence="3 4" id="KW-0472">Membrane</keyword>
<dbReference type="GO" id="GO:0005886">
    <property type="term" value="C:plasma membrane"/>
    <property type="evidence" value="ECO:0007669"/>
    <property type="project" value="InterPro"/>
</dbReference>
<dbReference type="InterPro" id="IPR043202">
    <property type="entry name" value="Band-7_stomatin-like"/>
</dbReference>
<dbReference type="InterPro" id="IPR001972">
    <property type="entry name" value="Stomatin_HflK_fam"/>
</dbReference>
<evidence type="ECO:0000256" key="4">
    <source>
        <dbReference type="SAM" id="Phobius"/>
    </source>
</evidence>
<sequence length="382" mass="41840">MSARHSVVSLISQTAEDPSFPQVETKLVEDEGIMTLPSLSSKDDDGLSDSSDEVERMAMKTLAHFPEVRMGESSGSGRVVQPDFLISPGKTGKIDEKSEVKTENKTENANIQNEFGICGWILTGLSYILIFFTMPISLCMCIKVVQEYERAVIFRLGRLMPGGAKGPGIFFIVPCIDTYRKVDLRVLSFEVPPQEILSKDSVTVAVDAVVYFRISNATISVTNVEDASRSTKLLAQTTLRNILGTKTLAEMLSDREAISLQIQATLDDATEPWGVKVERVEVKDIRLPVQLQRAMAAEAEAAREARAKVIVAEGEQKASKALKEAAEVIAESPSALQLRYLQTLNSISAEKNSTIIFPLPIDLLSSFLHRPAPKTDGKTHVA</sequence>
<dbReference type="Gene3D" id="6.10.250.2090">
    <property type="match status" value="1"/>
</dbReference>
<proteinExistence type="inferred from homology"/>
<name>A0A7I8X1I7_BURXY</name>
<dbReference type="SUPFAM" id="SSF117892">
    <property type="entry name" value="Band 7/SPFH domain"/>
    <property type="match status" value="1"/>
</dbReference>
<dbReference type="Proteomes" id="UP000659654">
    <property type="component" value="Unassembled WGS sequence"/>
</dbReference>
<protein>
    <submittedName>
        <fullName evidence="6">(pine wood nematode) hypothetical protein</fullName>
    </submittedName>
</protein>
<feature type="transmembrane region" description="Helical" evidence="4">
    <location>
        <begin position="120"/>
        <end position="145"/>
    </location>
</feature>
<dbReference type="SMR" id="A0A7I8X1I7"/>
<dbReference type="InterPro" id="IPR018080">
    <property type="entry name" value="Band_7/stomatin-like_CS"/>
</dbReference>
<gene>
    <name evidence="6" type="ORF">BXYJ_LOCUS14687</name>
</gene>
<evidence type="ECO:0000256" key="3">
    <source>
        <dbReference type="ARBA" id="ARBA00023136"/>
    </source>
</evidence>
<evidence type="ECO:0000313" key="6">
    <source>
        <dbReference type="EMBL" id="CAD5234596.1"/>
    </source>
</evidence>
<keyword evidence="4" id="KW-1133">Transmembrane helix</keyword>
<evidence type="ECO:0000313" key="7">
    <source>
        <dbReference type="Proteomes" id="UP000659654"/>
    </source>
</evidence>
<evidence type="ECO:0000259" key="5">
    <source>
        <dbReference type="SMART" id="SM00244"/>
    </source>
</evidence>
<dbReference type="InterPro" id="IPR036013">
    <property type="entry name" value="Band_7/SPFH_dom_sf"/>
</dbReference>
<feature type="domain" description="Band 7" evidence="5">
    <location>
        <begin position="140"/>
        <end position="299"/>
    </location>
</feature>
<dbReference type="EMBL" id="CAJFCV020000006">
    <property type="protein sequence ID" value="CAG9130480.1"/>
    <property type="molecule type" value="Genomic_DNA"/>
</dbReference>
<dbReference type="PRINTS" id="PR00721">
    <property type="entry name" value="STOMATIN"/>
</dbReference>
<dbReference type="PROSITE" id="PS01270">
    <property type="entry name" value="BAND_7"/>
    <property type="match status" value="1"/>
</dbReference>
<dbReference type="PANTHER" id="PTHR10264">
    <property type="entry name" value="BAND 7 PROTEIN-RELATED"/>
    <property type="match status" value="1"/>
</dbReference>
<evidence type="ECO:0000256" key="1">
    <source>
        <dbReference type="ARBA" id="ARBA00004370"/>
    </source>
</evidence>
<comment type="similarity">
    <text evidence="2">Belongs to the band 7/mec-2 family.</text>
</comment>
<comment type="caution">
    <text evidence="6">The sequence shown here is derived from an EMBL/GenBank/DDBJ whole genome shotgun (WGS) entry which is preliminary data.</text>
</comment>
<dbReference type="Gene3D" id="3.30.479.30">
    <property type="entry name" value="Band 7 domain"/>
    <property type="match status" value="1"/>
</dbReference>
<dbReference type="Pfam" id="PF01145">
    <property type="entry name" value="Band_7"/>
    <property type="match status" value="1"/>
</dbReference>
<reference evidence="6" key="1">
    <citation type="submission" date="2020-09" db="EMBL/GenBank/DDBJ databases">
        <authorList>
            <person name="Kikuchi T."/>
        </authorList>
    </citation>
    <scope>NUCLEOTIDE SEQUENCE</scope>
    <source>
        <strain evidence="6">Ka4C1</strain>
    </source>
</reference>